<dbReference type="PANTHER" id="PTHR13484">
    <property type="entry name" value="FIP1-LIKE 1 PROTEIN"/>
    <property type="match status" value="1"/>
</dbReference>
<feature type="compositionally biased region" description="Basic residues" evidence="1">
    <location>
        <begin position="39"/>
        <end position="65"/>
    </location>
</feature>
<dbReference type="EMBL" id="BQXS01012329">
    <property type="protein sequence ID" value="GKT21617.1"/>
    <property type="molecule type" value="Genomic_DNA"/>
</dbReference>
<feature type="compositionally biased region" description="Basic and acidic residues" evidence="1">
    <location>
        <begin position="73"/>
        <end position="90"/>
    </location>
</feature>
<gene>
    <name evidence="2" type="ORF">ADUPG1_011952</name>
</gene>
<feature type="region of interest" description="Disordered" evidence="1">
    <location>
        <begin position="898"/>
        <end position="942"/>
    </location>
</feature>
<accession>A0ABQ5K0Y5</accession>
<feature type="compositionally biased region" description="Basic and acidic residues" evidence="1">
    <location>
        <begin position="898"/>
        <end position="912"/>
    </location>
</feature>
<feature type="region of interest" description="Disordered" evidence="1">
    <location>
        <begin position="19"/>
        <end position="193"/>
    </location>
</feature>
<feature type="compositionally biased region" description="Basic and acidic residues" evidence="1">
    <location>
        <begin position="20"/>
        <end position="38"/>
    </location>
</feature>
<feature type="compositionally biased region" description="Basic residues" evidence="1">
    <location>
        <begin position="126"/>
        <end position="138"/>
    </location>
</feature>
<evidence type="ECO:0000256" key="1">
    <source>
        <dbReference type="SAM" id="MobiDB-lite"/>
    </source>
</evidence>
<feature type="region of interest" description="Disordered" evidence="1">
    <location>
        <begin position="738"/>
        <end position="841"/>
    </location>
</feature>
<reference evidence="2" key="1">
    <citation type="submission" date="2022-03" db="EMBL/GenBank/DDBJ databases">
        <title>Draft genome sequence of Aduncisulcus paluster, a free-living microaerophilic Fornicata.</title>
        <authorList>
            <person name="Yuyama I."/>
            <person name="Kume K."/>
            <person name="Tamura T."/>
            <person name="Inagaki Y."/>
            <person name="Hashimoto T."/>
        </authorList>
    </citation>
    <scope>NUCLEOTIDE SEQUENCE</scope>
    <source>
        <strain evidence="2">NY0171</strain>
    </source>
</reference>
<feature type="compositionally biased region" description="Basic and acidic residues" evidence="1">
    <location>
        <begin position="139"/>
        <end position="193"/>
    </location>
</feature>
<name>A0ABQ5K0Y5_9EUKA</name>
<dbReference type="PANTHER" id="PTHR13484:SF0">
    <property type="entry name" value="PRE-MRNA 3'-END-PROCESSING FACTOR FIP1"/>
    <property type="match status" value="1"/>
</dbReference>
<feature type="non-terminal residue" evidence="2">
    <location>
        <position position="1"/>
    </location>
</feature>
<feature type="compositionally biased region" description="Basic residues" evidence="1">
    <location>
        <begin position="91"/>
        <end position="100"/>
    </location>
</feature>
<proteinExistence type="predicted"/>
<evidence type="ECO:0000313" key="2">
    <source>
        <dbReference type="EMBL" id="GKT21617.1"/>
    </source>
</evidence>
<protein>
    <submittedName>
        <fullName evidence="2">Uncharacterized protein</fullName>
    </submittedName>
</protein>
<comment type="caution">
    <text evidence="2">The sequence shown here is derived from an EMBL/GenBank/DDBJ whole genome shotgun (WGS) entry which is preliminary data.</text>
</comment>
<keyword evidence="3" id="KW-1185">Reference proteome</keyword>
<evidence type="ECO:0000313" key="3">
    <source>
        <dbReference type="Proteomes" id="UP001057375"/>
    </source>
</evidence>
<feature type="compositionally biased region" description="Basic residues" evidence="1">
    <location>
        <begin position="919"/>
        <end position="942"/>
    </location>
</feature>
<feature type="compositionally biased region" description="Basic and acidic residues" evidence="1">
    <location>
        <begin position="101"/>
        <end position="125"/>
    </location>
</feature>
<dbReference type="Proteomes" id="UP001057375">
    <property type="component" value="Unassembled WGS sequence"/>
</dbReference>
<dbReference type="InterPro" id="IPR051187">
    <property type="entry name" value="Pre-mRNA_3'-end_processing_reg"/>
</dbReference>
<sequence length="942" mass="115383">DRESTIRKKKKTVILEESVEETKKKEEEKKRKKLEEKKREKRRKRRKRERRRRRAKREEKKRKRTVILEESVEETKKKEEEKKRKKLEEKKKRKEEKRKKREEEMKRAAREREKERKRKEEEKKKEREKKKKSVRKEKKHETPLEKLEREKLALEIEAQKVKELERRNKEDKELRRKEEEERRKEEEEKERLKEEERLRMFEEEERKEIERQQILEEKKDEIMSQITFMDKPVHFSFLPPSLDPIPLPTSYVDEFYENISKISPHKRPILLLLPSLPLYMANKRPCTVVSNTGHWDLSNGSRVCVMEIPVSDAVLDGCEKMLEFCERLKDWDSMSVKRKEDCLDYCSEISLDGIWDEQQEDDFKTLIEAFNDSSCVKIGTPAADLDRRREEIAGMVKNSLTSFLDKVRHKKALKVCGTCMWVSDRRVHEFCVATERDGLRIEGATQGWCISSKDCLEYVFARELFKVYKVLYNQPKFMHLHSRPPIIDVESIERPLHLESIMVCESIIRRFQGVNRGYYLQFEDVIKRIIQFFFQNQWRKEREREIQWRDAETRLWEETEVYWKEAHKSRGSEDEWRKFFVKNYSPSRPFNWTLPSKYMLMYVEYCCSMQKSESAFESFEDLYLVPLPSAISLFLERARKIFVSVCGTQIQIEEEKMRADIYAELEGCETLERKEERAFCQESWWIMSELKENIRAKGRKLKEKEEKRKKEEERKRKLKENKEKEEERKRKKREKEEEVKKQKKREEEKKKEKEEEEKKQKKREEEKRKREEEKKKEKEEEEKKQKKREEEKRKREEEKKKEKEEVKKQKKREEEKKKEKEEEEKKQNEKREKAEKERLSEISLKKLEEKSVFLRSKLEQLQREYREREEKFCKFQADFTNAIVREFHAISLKTQMWKQEKEGNEGGEKVKMGENPTVPKKKEKNVPQKKKIRKRRGKKNKK</sequence>
<organism evidence="2 3">
    <name type="scientific">Aduncisulcus paluster</name>
    <dbReference type="NCBI Taxonomy" id="2918883"/>
    <lineage>
        <taxon>Eukaryota</taxon>
        <taxon>Metamonada</taxon>
        <taxon>Carpediemonas-like organisms</taxon>
        <taxon>Aduncisulcus</taxon>
    </lineage>
</organism>